<dbReference type="OrthoDB" id="1729737at2759"/>
<dbReference type="PANTHER" id="PTHR45737:SF6">
    <property type="entry name" value="VON WILLEBRAND FACTOR A DOMAIN-CONTAINING PROTEIN 5A"/>
    <property type="match status" value="1"/>
</dbReference>
<dbReference type="RefSeq" id="XP_017695190.1">
    <property type="nucleotide sequence ID" value="XM_017839701.1"/>
</dbReference>
<name>A0A6J0J898_9PASS</name>
<evidence type="ECO:0000256" key="1">
    <source>
        <dbReference type="SAM" id="MobiDB-lite"/>
    </source>
</evidence>
<organism evidence="3 4">
    <name type="scientific">Lepidothrix coronata</name>
    <name type="common">blue-crowned manakin</name>
    <dbReference type="NCBI Taxonomy" id="321398"/>
    <lineage>
        <taxon>Eukaryota</taxon>
        <taxon>Metazoa</taxon>
        <taxon>Chordata</taxon>
        <taxon>Craniata</taxon>
        <taxon>Vertebrata</taxon>
        <taxon>Euteleostomi</taxon>
        <taxon>Archelosauria</taxon>
        <taxon>Archosauria</taxon>
        <taxon>Dinosauria</taxon>
        <taxon>Saurischia</taxon>
        <taxon>Theropoda</taxon>
        <taxon>Coelurosauria</taxon>
        <taxon>Aves</taxon>
        <taxon>Neognathae</taxon>
        <taxon>Neoaves</taxon>
        <taxon>Telluraves</taxon>
        <taxon>Australaves</taxon>
        <taxon>Passeriformes</taxon>
        <taxon>Pipridae</taxon>
        <taxon>Lepidothrix</taxon>
    </lineage>
</organism>
<feature type="compositionally biased region" description="Basic and acidic residues" evidence="1">
    <location>
        <begin position="88"/>
        <end position="106"/>
    </location>
</feature>
<dbReference type="SUPFAM" id="SSF53300">
    <property type="entry name" value="vWA-like"/>
    <property type="match status" value="1"/>
</dbReference>
<dbReference type="Pfam" id="PF08487">
    <property type="entry name" value="VIT"/>
    <property type="match status" value="1"/>
</dbReference>
<dbReference type="PROSITE" id="PS51468">
    <property type="entry name" value="VIT"/>
    <property type="match status" value="1"/>
</dbReference>
<dbReference type="InterPro" id="IPR002035">
    <property type="entry name" value="VWF_A"/>
</dbReference>
<sequence length="971" mass="106997">MPLKKFTTLIYKLNKTHKTPYGPLVYTQKLTLPSKNSSLGMDDHDFTLMTYVRTEWKGLAGEIWKTRSCRGLCGPVRGRARLNLRREDTQPVRCRDPQHSGEEDPGTRTASPCLPGHLSLCLSISLSLPLPSLPLSVAPCWLWPWFWSPEMWHQSFGLLGKSYTHDTTGSFLLGKWLYMPLCSVPLCSAVVDVAIQDYVADVASELTYQNKSPISTEVLFVFPLGPQMSIYSFQACSEDAKVQAMLQDEAQQLHEATGSWENLEYLQDQSRYPGKVFACFLGTLSPGRELVVTLRYVQELSREPDGAARFVLPHTLHPYTQLYARNCHSSHLPYSLLLTASLQSPRGVANVQANCSLTPLIYTAQDHSTAQVSLAGSPPGQHDLELLVYFGNPSAVSAVVEKGNPEAPPGSLLGDPMVLVTLAPSIPEPVPGQRQSGEFIFLLDTTFLEHAQDSLLFLLKSLPLGCYFNIYCYEAASVGIYPQSVEYTQDNLTNALWRIPSTGSSLGDTNLLETLRSVYSTPRPRGHARQLFIFMTGLPSDKEAIAAEVCHHRNSHRCFSFYFSEDSAALAIALARETGGEVTYVSSNNSMTAVLQCLKRALKPAAEVVSLSWTLPRGLEVEVLGGTPQSIFQGQHSLLYAQIHGQAQDTTVAKGVMTLQCSLEGQDVTHTIEFPLCSQGDGRLAGHRLAVRSLLQRLFLEAASGSGDEPRHRAVEISLASGIICPFTSYVGIRTSQRATWYQRPLALLAPCQSHIPCQLVELPGSCKDSSCYPVTIWVPPGWLTAVRESWRALRRLTSGIAALPSRGACSKAHNPLPPSISSLKYVDPSAYVLRSPIFGPWSTEAFAECQKLVALQSEDGSWALSSGLASVLEVDEAEIKRKMPGEVMEPSIWATVLAVTWLHRPDKCYQDYCELLEAKAVTWLCSRAVSQLDKCLEAANNLLGSSAKPNIFRLRVHICLDTDQQHLQKV</sequence>
<dbReference type="InterPro" id="IPR013694">
    <property type="entry name" value="VIT"/>
</dbReference>
<protein>
    <submittedName>
        <fullName evidence="4">von Willebrand factor A domain-containing protein 5A-like</fullName>
    </submittedName>
</protein>
<dbReference type="GeneID" id="108510059"/>
<dbReference type="Pfam" id="PF13768">
    <property type="entry name" value="VWA_3"/>
    <property type="match status" value="1"/>
</dbReference>
<dbReference type="Proteomes" id="UP000504624">
    <property type="component" value="Unplaced"/>
</dbReference>
<reference evidence="4" key="1">
    <citation type="submission" date="2025-08" db="UniProtKB">
        <authorList>
            <consortium name="RefSeq"/>
        </authorList>
    </citation>
    <scope>IDENTIFICATION</scope>
</reference>
<feature type="domain" description="VIT" evidence="2">
    <location>
        <begin position="170"/>
        <end position="298"/>
    </location>
</feature>
<dbReference type="AlphaFoldDB" id="A0A6J0J898"/>
<evidence type="ECO:0000259" key="2">
    <source>
        <dbReference type="PROSITE" id="PS51468"/>
    </source>
</evidence>
<keyword evidence="3" id="KW-1185">Reference proteome</keyword>
<dbReference type="PANTHER" id="PTHR45737">
    <property type="entry name" value="VON WILLEBRAND FACTOR A DOMAIN-CONTAINING PROTEIN 5A"/>
    <property type="match status" value="1"/>
</dbReference>
<dbReference type="Gene3D" id="3.40.50.410">
    <property type="entry name" value="von Willebrand factor, type A domain"/>
    <property type="match status" value="1"/>
</dbReference>
<dbReference type="InterPro" id="IPR036465">
    <property type="entry name" value="vWFA_dom_sf"/>
</dbReference>
<feature type="region of interest" description="Disordered" evidence="1">
    <location>
        <begin position="88"/>
        <end position="109"/>
    </location>
</feature>
<proteinExistence type="predicted"/>
<accession>A0A6J0J898</accession>
<dbReference type="SMART" id="SM00609">
    <property type="entry name" value="VIT"/>
    <property type="match status" value="1"/>
</dbReference>
<gene>
    <name evidence="4" type="primary">LOC108510059</name>
</gene>
<evidence type="ECO:0000313" key="3">
    <source>
        <dbReference type="Proteomes" id="UP000504624"/>
    </source>
</evidence>
<evidence type="ECO:0000313" key="4">
    <source>
        <dbReference type="RefSeq" id="XP_017695190.1"/>
    </source>
</evidence>